<feature type="domain" description="PDZ" evidence="12">
    <location>
        <begin position="122"/>
        <end position="155"/>
    </location>
</feature>
<evidence type="ECO:0000256" key="1">
    <source>
        <dbReference type="ARBA" id="ARBA00001947"/>
    </source>
</evidence>
<dbReference type="CDD" id="cd06163">
    <property type="entry name" value="S2P-M50_PDZ_RseP-like"/>
    <property type="match status" value="1"/>
</dbReference>
<keyword evidence="14" id="KW-1185">Reference proteome</keyword>
<keyword evidence="7 11" id="KW-0862">Zinc</keyword>
<dbReference type="InterPro" id="IPR036034">
    <property type="entry name" value="PDZ_sf"/>
</dbReference>
<evidence type="ECO:0000313" key="14">
    <source>
        <dbReference type="Proteomes" id="UP000242999"/>
    </source>
</evidence>
<dbReference type="InterPro" id="IPR041489">
    <property type="entry name" value="PDZ_6"/>
</dbReference>
<feature type="transmembrane region" description="Helical" evidence="11">
    <location>
        <begin position="97"/>
        <end position="118"/>
    </location>
</feature>
<dbReference type="PROSITE" id="PS50106">
    <property type="entry name" value="PDZ"/>
    <property type="match status" value="1"/>
</dbReference>
<dbReference type="AlphaFoldDB" id="A0A1H6RFV7"/>
<evidence type="ECO:0000256" key="2">
    <source>
        <dbReference type="ARBA" id="ARBA00004141"/>
    </source>
</evidence>
<dbReference type="EMBL" id="FNYH01000003">
    <property type="protein sequence ID" value="SEI50485.1"/>
    <property type="molecule type" value="Genomic_DNA"/>
</dbReference>
<evidence type="ECO:0000256" key="3">
    <source>
        <dbReference type="ARBA" id="ARBA00007931"/>
    </source>
</evidence>
<keyword evidence="6 11" id="KW-0378">Hydrolase</keyword>
<evidence type="ECO:0000256" key="4">
    <source>
        <dbReference type="ARBA" id="ARBA00022670"/>
    </source>
</evidence>
<evidence type="ECO:0000259" key="12">
    <source>
        <dbReference type="PROSITE" id="PS50106"/>
    </source>
</evidence>
<feature type="transmembrane region" description="Helical" evidence="11">
    <location>
        <begin position="380"/>
        <end position="409"/>
    </location>
</feature>
<feature type="transmembrane region" description="Helical" evidence="11">
    <location>
        <begin position="6"/>
        <end position="28"/>
    </location>
</feature>
<evidence type="ECO:0000256" key="8">
    <source>
        <dbReference type="ARBA" id="ARBA00022989"/>
    </source>
</evidence>
<dbReference type="RefSeq" id="WP_093308724.1">
    <property type="nucleotide sequence ID" value="NZ_FNYH01000003.1"/>
</dbReference>
<protein>
    <recommendedName>
        <fullName evidence="11">Zinc metalloprotease</fullName>
        <ecNumber evidence="11">3.4.24.-</ecNumber>
    </recommendedName>
</protein>
<dbReference type="Gene3D" id="2.30.42.10">
    <property type="match status" value="2"/>
</dbReference>
<evidence type="ECO:0000256" key="7">
    <source>
        <dbReference type="ARBA" id="ARBA00022833"/>
    </source>
</evidence>
<keyword evidence="4 13" id="KW-0645">Protease</keyword>
<comment type="cofactor">
    <cofactor evidence="1 11">
        <name>Zn(2+)</name>
        <dbReference type="ChEBI" id="CHEBI:29105"/>
    </cofactor>
</comment>
<dbReference type="InterPro" id="IPR004387">
    <property type="entry name" value="Pept_M50_Zn"/>
</dbReference>
<proteinExistence type="inferred from homology"/>
<name>A0A1H6RFV7_9GAMM</name>
<keyword evidence="11" id="KW-0479">Metal-binding</keyword>
<evidence type="ECO:0000256" key="6">
    <source>
        <dbReference type="ARBA" id="ARBA00022801"/>
    </source>
</evidence>
<dbReference type="NCBIfam" id="TIGR00054">
    <property type="entry name" value="RIP metalloprotease RseP"/>
    <property type="match status" value="1"/>
</dbReference>
<gene>
    <name evidence="13" type="ORF">SAMN05421831_10363</name>
</gene>
<dbReference type="EC" id="3.4.24.-" evidence="11"/>
<dbReference type="GO" id="GO:0046872">
    <property type="term" value="F:metal ion binding"/>
    <property type="evidence" value="ECO:0007669"/>
    <property type="project" value="UniProtKB-KW"/>
</dbReference>
<accession>A0A1H6RFV7</accession>
<dbReference type="Pfam" id="PF02163">
    <property type="entry name" value="Peptidase_M50"/>
    <property type="match status" value="1"/>
</dbReference>
<dbReference type="Proteomes" id="UP000242999">
    <property type="component" value="Unassembled WGS sequence"/>
</dbReference>
<dbReference type="GO" id="GO:0004222">
    <property type="term" value="F:metalloendopeptidase activity"/>
    <property type="evidence" value="ECO:0007669"/>
    <property type="project" value="InterPro"/>
</dbReference>
<organism evidence="13 14">
    <name type="scientific">Allopseudospirillum japonicum</name>
    <dbReference type="NCBI Taxonomy" id="64971"/>
    <lineage>
        <taxon>Bacteria</taxon>
        <taxon>Pseudomonadati</taxon>
        <taxon>Pseudomonadota</taxon>
        <taxon>Gammaproteobacteria</taxon>
        <taxon>Oceanospirillales</taxon>
        <taxon>Oceanospirillaceae</taxon>
        <taxon>Allopseudospirillum</taxon>
    </lineage>
</organism>
<feature type="transmembrane region" description="Helical" evidence="11">
    <location>
        <begin position="429"/>
        <end position="446"/>
    </location>
</feature>
<evidence type="ECO:0000313" key="13">
    <source>
        <dbReference type="EMBL" id="SEI50485.1"/>
    </source>
</evidence>
<dbReference type="STRING" id="64971.SAMN05421831_10363"/>
<keyword evidence="5 11" id="KW-0812">Transmembrane</keyword>
<sequence>MQWIQALLALIVTLGILISIHEFGHFWVARRCGVKVLRFSVGFGKPLWRTQDRQGTEYTLAAIPLGGYVRMLDEREAPVPVELQAQAFNRQSVGKRIAIVAAGPLANFLLAIFVYWLVFLQGIQVTPPVIGKVIPDSPAAQAGLQIQDEILAVEGEATPSWQEVSLKLIAHLGHTGPLTLSVQSHPDQAPQEVQIQVQRWLADQSQPDPLAGLGIQPDLPPIPAILGKIQAQGAAAQAGLQVGDHILSVDQTQVETWPQFVELIRASAGQVLQVEIMRDQQVQSLSLIPASKPTEEGVSVGYIGAGVAPFETQKRTLDYSLFGALGAAVAKTVEMSQLTLASIGKMLTGLIAPENLSGPITIAKVASESATYGLQSFLSFLAYVSISLGVLNLLPIPVLDGGHLAFYLVEALRGGRPLSERTQEAASRLGLAVLASLMLMAFYFDLMRL</sequence>
<dbReference type="SMART" id="SM00228">
    <property type="entry name" value="PDZ"/>
    <property type="match status" value="2"/>
</dbReference>
<comment type="subcellular location">
    <subcellularLocation>
        <location evidence="2">Membrane</location>
        <topology evidence="2">Multi-pass membrane protein</topology>
    </subcellularLocation>
</comment>
<evidence type="ECO:0000256" key="9">
    <source>
        <dbReference type="ARBA" id="ARBA00023049"/>
    </source>
</evidence>
<dbReference type="GO" id="GO:0016020">
    <property type="term" value="C:membrane"/>
    <property type="evidence" value="ECO:0007669"/>
    <property type="project" value="UniProtKB-SubCell"/>
</dbReference>
<dbReference type="OrthoDB" id="9782003at2"/>
<dbReference type="PANTHER" id="PTHR42837">
    <property type="entry name" value="REGULATOR OF SIGMA-E PROTEASE RSEP"/>
    <property type="match status" value="1"/>
</dbReference>
<evidence type="ECO:0000256" key="11">
    <source>
        <dbReference type="RuleBase" id="RU362031"/>
    </source>
</evidence>
<keyword evidence="8 11" id="KW-1133">Transmembrane helix</keyword>
<keyword evidence="9 11" id="KW-0482">Metalloprotease</keyword>
<dbReference type="InterPro" id="IPR008915">
    <property type="entry name" value="Peptidase_M50"/>
</dbReference>
<dbReference type="GO" id="GO:0006508">
    <property type="term" value="P:proteolysis"/>
    <property type="evidence" value="ECO:0007669"/>
    <property type="project" value="UniProtKB-KW"/>
</dbReference>
<dbReference type="Pfam" id="PF17820">
    <property type="entry name" value="PDZ_6"/>
    <property type="match status" value="2"/>
</dbReference>
<dbReference type="PANTHER" id="PTHR42837:SF2">
    <property type="entry name" value="MEMBRANE METALLOPROTEASE ARASP2, CHLOROPLASTIC-RELATED"/>
    <property type="match status" value="1"/>
</dbReference>
<evidence type="ECO:0000256" key="10">
    <source>
        <dbReference type="ARBA" id="ARBA00023136"/>
    </source>
</evidence>
<keyword evidence="10 11" id="KW-0472">Membrane</keyword>
<dbReference type="InterPro" id="IPR001478">
    <property type="entry name" value="PDZ"/>
</dbReference>
<reference evidence="14" key="1">
    <citation type="submission" date="2016-10" db="EMBL/GenBank/DDBJ databases">
        <authorList>
            <person name="Varghese N."/>
            <person name="Submissions S."/>
        </authorList>
    </citation>
    <scope>NUCLEOTIDE SEQUENCE [LARGE SCALE GENOMIC DNA]</scope>
    <source>
        <strain evidence="14">DSM 7165</strain>
    </source>
</reference>
<dbReference type="SUPFAM" id="SSF50156">
    <property type="entry name" value="PDZ domain-like"/>
    <property type="match status" value="2"/>
</dbReference>
<evidence type="ECO:0000256" key="5">
    <source>
        <dbReference type="ARBA" id="ARBA00022692"/>
    </source>
</evidence>
<comment type="similarity">
    <text evidence="3 11">Belongs to the peptidase M50B family.</text>
</comment>